<dbReference type="GO" id="GO:0015031">
    <property type="term" value="P:protein transport"/>
    <property type="evidence" value="ECO:0007669"/>
    <property type="project" value="UniProtKB-KW"/>
</dbReference>
<evidence type="ECO:0000313" key="13">
    <source>
        <dbReference type="WBParaSite" id="HPBE_0002147701-mRNA-1"/>
    </source>
</evidence>
<dbReference type="WBParaSite" id="HPBE_0002147701-mRNA-1">
    <property type="protein sequence ID" value="HPBE_0002147701-mRNA-1"/>
    <property type="gene ID" value="HPBE_0002147701"/>
</dbReference>
<name>A0A183GG95_HELPZ</name>
<gene>
    <name evidence="11" type="ORF">HPBE_LOCUS21476</name>
</gene>
<evidence type="ECO:0000256" key="10">
    <source>
        <dbReference type="SAM" id="Phobius"/>
    </source>
</evidence>
<evidence type="ECO:0000313" key="12">
    <source>
        <dbReference type="Proteomes" id="UP000050761"/>
    </source>
</evidence>
<proteinExistence type="inferred from homology"/>
<comment type="function">
    <text evidence="9">Regulator of endoplasmic reticulum secretion that acts as a key determinant of brain size. Required for secretion of extracellular matrix proteins. Required for correct brain development by depositing sufficient extracellular matrix proteins for tissue integrity and the proliferation of neural progenitors. Acts as a regulator of the unfolded protein response (UPR).</text>
</comment>
<evidence type="ECO:0000256" key="4">
    <source>
        <dbReference type="ARBA" id="ARBA00022692"/>
    </source>
</evidence>
<keyword evidence="3" id="KW-0813">Transport</keyword>
<evidence type="ECO:0000313" key="11">
    <source>
        <dbReference type="EMBL" id="VDP25771.1"/>
    </source>
</evidence>
<dbReference type="EMBL" id="UZAH01033043">
    <property type="protein sequence ID" value="VDP25771.1"/>
    <property type="molecule type" value="Genomic_DNA"/>
</dbReference>
<keyword evidence="7 10" id="KW-0472">Membrane</keyword>
<dbReference type="PANTHER" id="PTHR15858">
    <property type="entry name" value="IMMEDIATE EARLY RESPONSE 3-INTERACTING PROTEIN 1"/>
    <property type="match status" value="1"/>
</dbReference>
<evidence type="ECO:0000256" key="6">
    <source>
        <dbReference type="ARBA" id="ARBA00022989"/>
    </source>
</evidence>
<dbReference type="Pfam" id="PF08571">
    <property type="entry name" value="Yos1"/>
    <property type="match status" value="1"/>
</dbReference>
<feature type="transmembrane region" description="Helical" evidence="10">
    <location>
        <begin position="6"/>
        <end position="23"/>
    </location>
</feature>
<keyword evidence="4 10" id="KW-0812">Transmembrane</keyword>
<dbReference type="Proteomes" id="UP000050761">
    <property type="component" value="Unassembled WGS sequence"/>
</dbReference>
<organism evidence="12 13">
    <name type="scientific">Heligmosomoides polygyrus</name>
    <name type="common">Parasitic roundworm</name>
    <dbReference type="NCBI Taxonomy" id="6339"/>
    <lineage>
        <taxon>Eukaryota</taxon>
        <taxon>Metazoa</taxon>
        <taxon>Ecdysozoa</taxon>
        <taxon>Nematoda</taxon>
        <taxon>Chromadorea</taxon>
        <taxon>Rhabditida</taxon>
        <taxon>Rhabditina</taxon>
        <taxon>Rhabditomorpha</taxon>
        <taxon>Strongyloidea</taxon>
        <taxon>Heligmosomidae</taxon>
        <taxon>Heligmosomoides</taxon>
    </lineage>
</organism>
<dbReference type="OrthoDB" id="15356at2759"/>
<evidence type="ECO:0000256" key="9">
    <source>
        <dbReference type="ARBA" id="ARBA00045999"/>
    </source>
</evidence>
<evidence type="ECO:0000256" key="3">
    <source>
        <dbReference type="ARBA" id="ARBA00022448"/>
    </source>
</evidence>
<dbReference type="GO" id="GO:0005789">
    <property type="term" value="C:endoplasmic reticulum membrane"/>
    <property type="evidence" value="ECO:0007669"/>
    <property type="project" value="TreeGrafter"/>
</dbReference>
<evidence type="ECO:0000256" key="8">
    <source>
        <dbReference type="ARBA" id="ARBA00024203"/>
    </source>
</evidence>
<comment type="subcellular location">
    <subcellularLocation>
        <location evidence="1">Membrane</location>
    </subcellularLocation>
</comment>
<dbReference type="AlphaFoldDB" id="A0A183GG95"/>
<comment type="similarity">
    <text evidence="8">Belongs to the YOS1 family.</text>
</comment>
<keyword evidence="5" id="KW-0653">Protein transport</keyword>
<reference evidence="13" key="2">
    <citation type="submission" date="2019-09" db="UniProtKB">
        <authorList>
            <consortium name="WormBaseParasite"/>
        </authorList>
    </citation>
    <scope>IDENTIFICATION</scope>
</reference>
<dbReference type="PANTHER" id="PTHR15858:SF0">
    <property type="entry name" value="IMMEDIATE EARLY RESPONSE 3-INTERACTING PROTEIN 1"/>
    <property type="match status" value="1"/>
</dbReference>
<keyword evidence="12" id="KW-1185">Reference proteome</keyword>
<evidence type="ECO:0000256" key="7">
    <source>
        <dbReference type="ARBA" id="ARBA00023136"/>
    </source>
</evidence>
<evidence type="ECO:0000256" key="5">
    <source>
        <dbReference type="ARBA" id="ARBA00022927"/>
    </source>
</evidence>
<accession>A0A3P8BXX5</accession>
<evidence type="ECO:0000256" key="1">
    <source>
        <dbReference type="ARBA" id="ARBA00004370"/>
    </source>
</evidence>
<dbReference type="GO" id="GO:0000139">
    <property type="term" value="C:Golgi membrane"/>
    <property type="evidence" value="ECO:0007669"/>
    <property type="project" value="TreeGrafter"/>
</dbReference>
<dbReference type="InterPro" id="IPR013880">
    <property type="entry name" value="Yos1"/>
</dbReference>
<accession>A0A183GG95</accession>
<evidence type="ECO:0000256" key="2">
    <source>
        <dbReference type="ARBA" id="ARBA00016434"/>
    </source>
</evidence>
<protein>
    <recommendedName>
        <fullName evidence="2">Immediate early response 3-interacting protein 1</fullName>
    </recommendedName>
</protein>
<sequence>MALSFYALLEAALLILNGIAILHRERFLKKYGFGVPSHSFEPESGSVKEQLVRLVLAVQTVMRSELHHLQRQNTS</sequence>
<dbReference type="GO" id="GO:0006888">
    <property type="term" value="P:endoplasmic reticulum to Golgi vesicle-mediated transport"/>
    <property type="evidence" value="ECO:0007669"/>
    <property type="project" value="TreeGrafter"/>
</dbReference>
<reference evidence="11 12" key="1">
    <citation type="submission" date="2018-11" db="EMBL/GenBank/DDBJ databases">
        <authorList>
            <consortium name="Pathogen Informatics"/>
        </authorList>
    </citation>
    <scope>NUCLEOTIDE SEQUENCE [LARGE SCALE GENOMIC DNA]</scope>
</reference>
<dbReference type="GO" id="GO:0030134">
    <property type="term" value="C:COPII-coated ER to Golgi transport vesicle"/>
    <property type="evidence" value="ECO:0007669"/>
    <property type="project" value="TreeGrafter"/>
</dbReference>
<keyword evidence="6 10" id="KW-1133">Transmembrane helix</keyword>